<name>A0A1B6D6K1_9HEMI</name>
<dbReference type="InterPro" id="IPR045902">
    <property type="entry name" value="SANBR-like"/>
</dbReference>
<reference evidence="3" key="1">
    <citation type="submission" date="2015-12" db="EMBL/GenBank/DDBJ databases">
        <title>De novo transcriptome assembly of four potential Pierce s Disease insect vectors from Arizona vineyards.</title>
        <authorList>
            <person name="Tassone E.E."/>
        </authorList>
    </citation>
    <scope>NUCLEOTIDE SEQUENCE</scope>
</reference>
<dbReference type="Gene3D" id="1.25.40.420">
    <property type="match status" value="1"/>
</dbReference>
<evidence type="ECO:0000259" key="1">
    <source>
        <dbReference type="Pfam" id="PF11822"/>
    </source>
</evidence>
<gene>
    <name evidence="2" type="ORF">g.17159</name>
    <name evidence="3" type="ORF">g.17163</name>
</gene>
<dbReference type="PANTHER" id="PTHR20946">
    <property type="entry name" value="SANT AND BTB DOMAIN REGULATOR OF CLASS SWITCH RECOMBINATION"/>
    <property type="match status" value="1"/>
</dbReference>
<feature type="domain" description="SANT and BTB" evidence="1">
    <location>
        <begin position="195"/>
        <end position="290"/>
    </location>
</feature>
<proteinExistence type="predicted"/>
<evidence type="ECO:0000313" key="3">
    <source>
        <dbReference type="EMBL" id="JAS21317.1"/>
    </source>
</evidence>
<dbReference type="CDD" id="cd14733">
    <property type="entry name" value="BACK"/>
    <property type="match status" value="1"/>
</dbReference>
<dbReference type="EMBL" id="GEDC01015981">
    <property type="protein sequence ID" value="JAS21317.1"/>
    <property type="molecule type" value="Transcribed_RNA"/>
</dbReference>
<dbReference type="Pfam" id="PF11822">
    <property type="entry name" value="BTB_SANBR"/>
    <property type="match status" value="1"/>
</dbReference>
<evidence type="ECO:0000313" key="2">
    <source>
        <dbReference type="EMBL" id="JAS14766.1"/>
    </source>
</evidence>
<dbReference type="EMBL" id="GEDC01022532">
    <property type="protein sequence ID" value="JAS14766.1"/>
    <property type="molecule type" value="Transcribed_RNA"/>
</dbReference>
<protein>
    <recommendedName>
        <fullName evidence="1">SANT and BTB domain-containing protein</fullName>
    </recommendedName>
</protein>
<accession>A0A1B6D6K1</accession>
<dbReference type="AlphaFoldDB" id="A0A1B6D6K1"/>
<dbReference type="PANTHER" id="PTHR20946:SF0">
    <property type="entry name" value="SANT AND BTB DOMAIN REGULATOR OF CLASS SWITCH RECOMBINATION"/>
    <property type="match status" value="1"/>
</dbReference>
<sequence length="767" mass="89992">MRKSTSVVAVNNFVSRSEKKHTSSLCEIGNVHEKLKVMSQPAVISYNDILDLFPSSSQNQIFIKDEFDEEIFKFLQECEMKRNSSSDSTTPSPCSNNLQNYLTTTEGNTNENMDENFSQNNEYKSFPVIDEKEIVSHHLNNNGNTSCLTEINQGQPFDDIFENIIVLERKNILVIYKKPINNFAKASSDNDVQNVNICVVDKAKNISKYFILPQYVLKQKVELFSEIFSNNSCSFGEFVIYGNLNILSWLIQWLKFNGDYTKPVISIHNVISLLMIADIFQIGLLIEHCISFIHSNINDIIEATEDFSILNNQLMTKLANPFTNIEVEELVDKNYKIKNFMYCNLIVILSNEYPNEAMNHFSSLKNIYCCKYCNKLLPSDKSSTILCKSSFNIINLKGNIKGLHLKDKKWSLTKYMEVAHMQLKKWQLVYWHLWGLCHFLFCKSCKTYYPLYQTNWCPYHPGKIEYFKINKENEDIVLPIGRYECCGQRAYKYECIKNPNCCAYRCHLPILETSTEIKINTLYLKYHYLISIPPPQLNFPETLVQLIRSHNICKSNISDTTNFWWNGIQLIPKKFKHPGPLIYKFWETNPPVQHTSVFKNRNSSKSSVNLKNFFFHIAFNAVDNSQELFEKKIQESDQRNIPSLSEKSSFENEKMANHDIKTNYIATKHNKYNKVCDKLLVNSPRLFHWNKELPNIFNQDNQREYEEWSFYRITSFMNSNNILDTQKFNPKQTAGLYYQLENDWLKKNQKHMNKKFDRKLLSLRFRP</sequence>
<organism evidence="3">
    <name type="scientific">Clastoptera arizonana</name>
    <name type="common">Arizona spittle bug</name>
    <dbReference type="NCBI Taxonomy" id="38151"/>
    <lineage>
        <taxon>Eukaryota</taxon>
        <taxon>Metazoa</taxon>
        <taxon>Ecdysozoa</taxon>
        <taxon>Arthropoda</taxon>
        <taxon>Hexapoda</taxon>
        <taxon>Insecta</taxon>
        <taxon>Pterygota</taxon>
        <taxon>Neoptera</taxon>
        <taxon>Paraneoptera</taxon>
        <taxon>Hemiptera</taxon>
        <taxon>Auchenorrhyncha</taxon>
        <taxon>Cercopoidea</taxon>
        <taxon>Clastopteridae</taxon>
        <taxon>Clastoptera</taxon>
    </lineage>
</organism>
<dbReference type="InterPro" id="IPR021777">
    <property type="entry name" value="SANBR_BTB"/>
</dbReference>